<name>A0A815GUH1_9BILA</name>
<evidence type="ECO:0000256" key="1">
    <source>
        <dbReference type="ARBA" id="ARBA00004071"/>
    </source>
</evidence>
<evidence type="ECO:0000256" key="3">
    <source>
        <dbReference type="ARBA" id="ARBA00012662"/>
    </source>
</evidence>
<evidence type="ECO:0000313" key="9">
    <source>
        <dbReference type="EMBL" id="CAF1343189.1"/>
    </source>
</evidence>
<dbReference type="InterPro" id="IPR031919">
    <property type="entry name" value="Fucosidase_C"/>
</dbReference>
<dbReference type="InterPro" id="IPR016286">
    <property type="entry name" value="FUC_metazoa-typ"/>
</dbReference>
<dbReference type="EMBL" id="CAJNOO010003550">
    <property type="protein sequence ID" value="CAF1343189.1"/>
    <property type="molecule type" value="Genomic_DNA"/>
</dbReference>
<evidence type="ECO:0000256" key="4">
    <source>
        <dbReference type="ARBA" id="ARBA00022729"/>
    </source>
</evidence>
<gene>
    <name evidence="9" type="ORF">RFH988_LOCUS31896</name>
</gene>
<dbReference type="SUPFAM" id="SSF51445">
    <property type="entry name" value="(Trans)glycosidases"/>
    <property type="match status" value="1"/>
</dbReference>
<comment type="caution">
    <text evidence="9">The sequence shown here is derived from an EMBL/GenBank/DDBJ whole genome shotgun (WGS) entry which is preliminary data.</text>
</comment>
<dbReference type="InterPro" id="IPR057739">
    <property type="entry name" value="Glyco_hydro_29_N"/>
</dbReference>
<dbReference type="GO" id="GO:0004560">
    <property type="term" value="F:alpha-L-fucosidase activity"/>
    <property type="evidence" value="ECO:0007669"/>
    <property type="project" value="UniProtKB-EC"/>
</dbReference>
<keyword evidence="5" id="KW-0378">Hydrolase</keyword>
<dbReference type="PROSITE" id="PS00385">
    <property type="entry name" value="ALPHA_L_FUCOSIDASE"/>
    <property type="match status" value="1"/>
</dbReference>
<keyword evidence="6" id="KW-0326">Glycosidase</keyword>
<dbReference type="InterPro" id="IPR009003">
    <property type="entry name" value="Peptidase_S1_PA"/>
</dbReference>
<dbReference type="SMART" id="SM00812">
    <property type="entry name" value="Alpha_L_fucos"/>
    <property type="match status" value="1"/>
</dbReference>
<feature type="domain" description="Glycoside hydrolase family 29 N-terminal" evidence="7">
    <location>
        <begin position="3"/>
        <end position="90"/>
    </location>
</feature>
<evidence type="ECO:0000259" key="7">
    <source>
        <dbReference type="Pfam" id="PF01120"/>
    </source>
</evidence>
<keyword evidence="4" id="KW-0732">Signal</keyword>
<dbReference type="Gene3D" id="3.20.20.80">
    <property type="entry name" value="Glycosidases"/>
    <property type="match status" value="1"/>
</dbReference>
<dbReference type="Pfam" id="PF01120">
    <property type="entry name" value="Alpha_L_fucos"/>
    <property type="match status" value="1"/>
</dbReference>
<dbReference type="Pfam" id="PF16757">
    <property type="entry name" value="Fucosidase_C"/>
    <property type="match status" value="1"/>
</dbReference>
<dbReference type="OrthoDB" id="10002528at2759"/>
<evidence type="ECO:0000259" key="8">
    <source>
        <dbReference type="Pfam" id="PF16757"/>
    </source>
</evidence>
<protein>
    <recommendedName>
        <fullName evidence="3">alpha-L-fucosidase</fullName>
        <ecNumber evidence="3">3.2.1.51</ecNumber>
    </recommendedName>
</protein>
<dbReference type="PRINTS" id="PR00741">
    <property type="entry name" value="GLHYDRLASE29"/>
</dbReference>
<dbReference type="PANTHER" id="PTHR10030:SF37">
    <property type="entry name" value="ALPHA-L-FUCOSIDASE-RELATED"/>
    <property type="match status" value="1"/>
</dbReference>
<dbReference type="GO" id="GO:0005764">
    <property type="term" value="C:lysosome"/>
    <property type="evidence" value="ECO:0007669"/>
    <property type="project" value="TreeGrafter"/>
</dbReference>
<dbReference type="InterPro" id="IPR043504">
    <property type="entry name" value="Peptidase_S1_PA_chymotrypsin"/>
</dbReference>
<dbReference type="AlphaFoldDB" id="A0A815GUH1"/>
<feature type="domain" description="Alpha-L-fucosidase C-terminal" evidence="8">
    <location>
        <begin position="111"/>
        <end position="179"/>
    </location>
</feature>
<dbReference type="InterPro" id="IPR000933">
    <property type="entry name" value="Glyco_hydro_29"/>
</dbReference>
<dbReference type="InterPro" id="IPR018526">
    <property type="entry name" value="Glyco_hydro_29_CS"/>
</dbReference>
<proteinExistence type="inferred from homology"/>
<dbReference type="GO" id="GO:0006004">
    <property type="term" value="P:fucose metabolic process"/>
    <property type="evidence" value="ECO:0007669"/>
    <property type="project" value="InterPro"/>
</dbReference>
<dbReference type="SUPFAM" id="SSF50494">
    <property type="entry name" value="Trypsin-like serine proteases"/>
    <property type="match status" value="1"/>
</dbReference>
<dbReference type="Proteomes" id="UP000663882">
    <property type="component" value="Unassembled WGS sequence"/>
</dbReference>
<sequence>MNTDRFNPGHLVTHKWENCFTIDKHSWGYIRTSGVNDYLTIQEILYQNITTVSTGGNVLINVGPTSYGKISPIYEERLRQMGSWLKVNGEAIYNSIPWKYQNDTINKNVCFSLSFQKNTIELILGAPISSSNTSITLLGSDVGSLSWRSAGTSGGIVIELSNIKICSLASNWAWVFKLQNSSSEEQQFRLNQINKIPEYYSTERAFFNFETNSFERTYPYVYDGSNWQISLPNMNSDSEVMSSLLAACKFVVRIGILYEHKSTARIFYGSGFLLTDRFVLTCAHNFDVVEWGKEKVPHSKINICCCDPANESLFSLSNPSPLLIEAKLICRGLYKDKMSDYDYTQSSTTDLALLELSKPATHIEKNECFNPKLTSSSFLSNSYPINSKLYLIGYNGELQDIDDLMPYKYLNDFNNLSVDKLNLYHNVNDKSVSVGRLINSLITDQYSAHNCTTLPGSSGSLMIDPTGKFIGVHIGVTNSRRGKTDEIFFTKETFNKFIPIYSKEFRAFIDETILSTIHNDTLSKNWKYVSTQDMDD</sequence>
<evidence type="ECO:0000256" key="5">
    <source>
        <dbReference type="ARBA" id="ARBA00022801"/>
    </source>
</evidence>
<comment type="similarity">
    <text evidence="2">Belongs to the glycosyl hydrolase 29 family.</text>
</comment>
<dbReference type="InterPro" id="IPR017853">
    <property type="entry name" value="GH"/>
</dbReference>
<evidence type="ECO:0000256" key="2">
    <source>
        <dbReference type="ARBA" id="ARBA00007951"/>
    </source>
</evidence>
<evidence type="ECO:0000313" key="10">
    <source>
        <dbReference type="Proteomes" id="UP000663882"/>
    </source>
</evidence>
<dbReference type="Gene3D" id="2.40.10.10">
    <property type="entry name" value="Trypsin-like serine proteases"/>
    <property type="match status" value="2"/>
</dbReference>
<evidence type="ECO:0000256" key="6">
    <source>
        <dbReference type="ARBA" id="ARBA00023295"/>
    </source>
</evidence>
<dbReference type="GO" id="GO:0016139">
    <property type="term" value="P:glycoside catabolic process"/>
    <property type="evidence" value="ECO:0007669"/>
    <property type="project" value="TreeGrafter"/>
</dbReference>
<organism evidence="9 10">
    <name type="scientific">Rotaria sordida</name>
    <dbReference type="NCBI Taxonomy" id="392033"/>
    <lineage>
        <taxon>Eukaryota</taxon>
        <taxon>Metazoa</taxon>
        <taxon>Spiralia</taxon>
        <taxon>Gnathifera</taxon>
        <taxon>Rotifera</taxon>
        <taxon>Eurotatoria</taxon>
        <taxon>Bdelloidea</taxon>
        <taxon>Philodinida</taxon>
        <taxon>Philodinidae</taxon>
        <taxon>Rotaria</taxon>
    </lineage>
</organism>
<accession>A0A815GUH1</accession>
<dbReference type="PANTHER" id="PTHR10030">
    <property type="entry name" value="ALPHA-L-FUCOSIDASE"/>
    <property type="match status" value="1"/>
</dbReference>
<dbReference type="Pfam" id="PF13365">
    <property type="entry name" value="Trypsin_2"/>
    <property type="match status" value="1"/>
</dbReference>
<dbReference type="EC" id="3.2.1.51" evidence="3"/>
<comment type="function">
    <text evidence="1">Alpha-L-fucosidase is responsible for hydrolyzing the alpha-1,6-linked fucose joined to the reducing-end N-acetylglucosamine of the carbohydrate moieties of glycoproteins.</text>
</comment>
<reference evidence="9" key="1">
    <citation type="submission" date="2021-02" db="EMBL/GenBank/DDBJ databases">
        <authorList>
            <person name="Nowell W R."/>
        </authorList>
    </citation>
    <scope>NUCLEOTIDE SEQUENCE</scope>
</reference>